<dbReference type="SUPFAM" id="SSF53850">
    <property type="entry name" value="Periplasmic binding protein-like II"/>
    <property type="match status" value="1"/>
</dbReference>
<dbReference type="InterPro" id="IPR006059">
    <property type="entry name" value="SBP"/>
</dbReference>
<protein>
    <submittedName>
        <fullName evidence="8">Aldouronate transport system substrate-binding protein</fullName>
    </submittedName>
</protein>
<evidence type="ECO:0000256" key="2">
    <source>
        <dbReference type="ARBA" id="ARBA00022729"/>
    </source>
</evidence>
<dbReference type="Gene3D" id="3.40.190.10">
    <property type="entry name" value="Periplasmic binding protein-like II"/>
    <property type="match status" value="2"/>
</dbReference>
<organism evidence="8 9">
    <name type="scientific">Paenibacillus eucommiae</name>
    <dbReference type="NCBI Taxonomy" id="1355755"/>
    <lineage>
        <taxon>Bacteria</taxon>
        <taxon>Bacillati</taxon>
        <taxon>Bacillota</taxon>
        <taxon>Bacilli</taxon>
        <taxon>Bacillales</taxon>
        <taxon>Paenibacillaceae</taxon>
        <taxon>Paenibacillus</taxon>
    </lineage>
</organism>
<name>A0ABS4J328_9BACL</name>
<keyword evidence="3" id="KW-0472">Membrane</keyword>
<sequence length="548" mass="61361">MRKKGTIALLLTLMVSVFLAACSNNASNHASPSPSASSASSETNSPSDQPSSEPLTIRILAQENYNAQLSYADRPIIKELEKRTNVKFEWEFVPPNDIASVAQTRLSAGVNLPDVIELNMDSTKFFETAQSGVFIPITKLVEQHAPNIKRTIEEEYPIAKKLWTMPDNELYSVTYAAQNEGVMFVSDIIRYDWLQKVGITKIPETTDEFYEALKAMRDKDANGNSKQDEFFSGQGWQLFLTFPAAFGLNAQHTGSNWDVDDNGKVFSTWTSDKAKAMYQYLNKLYSEGLIDPEYTTMAYDASQARLKSNIVSATSFYAQSVKKNYNDLVGGGAEYRAIQPLKGPDGTSRAIVFNVPGGYNGYNWVITKSAKNPEGIIKLFDYIFSPEGRILLQYGIENVHYKLVDGKPVSIMEEFVAANKDKYDTVQAAMDGEGLNPIGALPYVRNVTKEEAFQAGETAQADIETYEKSLAVMRMPYFSANPTLEEQQVVTEIGGEVWTYIAEMRDKFVLGQASFDEWDKYVAKANDLGITKLLEIEKKKYERFLSMK</sequence>
<evidence type="ECO:0000256" key="1">
    <source>
        <dbReference type="ARBA" id="ARBA00022475"/>
    </source>
</evidence>
<feature type="compositionally biased region" description="Low complexity" evidence="6">
    <location>
        <begin position="29"/>
        <end position="47"/>
    </location>
</feature>
<reference evidence="8 9" key="1">
    <citation type="submission" date="2021-03" db="EMBL/GenBank/DDBJ databases">
        <title>Genomic Encyclopedia of Type Strains, Phase IV (KMG-IV): sequencing the most valuable type-strain genomes for metagenomic binning, comparative biology and taxonomic classification.</title>
        <authorList>
            <person name="Goeker M."/>
        </authorList>
    </citation>
    <scope>NUCLEOTIDE SEQUENCE [LARGE SCALE GENOMIC DNA]</scope>
    <source>
        <strain evidence="8 9">DSM 26048</strain>
    </source>
</reference>
<proteinExistence type="predicted"/>
<dbReference type="RefSeq" id="WP_209976094.1">
    <property type="nucleotide sequence ID" value="NZ_JAGGLB010000024.1"/>
</dbReference>
<dbReference type="Pfam" id="PF01547">
    <property type="entry name" value="SBP_bac_1"/>
    <property type="match status" value="1"/>
</dbReference>
<dbReference type="PROSITE" id="PS51257">
    <property type="entry name" value="PROKAR_LIPOPROTEIN"/>
    <property type="match status" value="1"/>
</dbReference>
<keyword evidence="1" id="KW-1003">Cell membrane</keyword>
<accession>A0ABS4J328</accession>
<dbReference type="EMBL" id="JAGGLB010000024">
    <property type="protein sequence ID" value="MBP1994247.1"/>
    <property type="molecule type" value="Genomic_DNA"/>
</dbReference>
<evidence type="ECO:0000256" key="5">
    <source>
        <dbReference type="ARBA" id="ARBA00023288"/>
    </source>
</evidence>
<feature type="signal peptide" evidence="7">
    <location>
        <begin position="1"/>
        <end position="20"/>
    </location>
</feature>
<evidence type="ECO:0000256" key="6">
    <source>
        <dbReference type="SAM" id="MobiDB-lite"/>
    </source>
</evidence>
<comment type="caution">
    <text evidence="8">The sequence shown here is derived from an EMBL/GenBank/DDBJ whole genome shotgun (WGS) entry which is preliminary data.</text>
</comment>
<feature type="region of interest" description="Disordered" evidence="6">
    <location>
        <begin position="29"/>
        <end position="53"/>
    </location>
</feature>
<evidence type="ECO:0000256" key="7">
    <source>
        <dbReference type="SAM" id="SignalP"/>
    </source>
</evidence>
<evidence type="ECO:0000256" key="3">
    <source>
        <dbReference type="ARBA" id="ARBA00023136"/>
    </source>
</evidence>
<dbReference type="InterPro" id="IPR050490">
    <property type="entry name" value="Bact_solute-bd_prot1"/>
</dbReference>
<evidence type="ECO:0000256" key="4">
    <source>
        <dbReference type="ARBA" id="ARBA00023139"/>
    </source>
</evidence>
<keyword evidence="9" id="KW-1185">Reference proteome</keyword>
<dbReference type="PANTHER" id="PTHR43649:SF33">
    <property type="entry name" value="POLYGALACTURONAN_RHAMNOGALACTURONAN-BINDING PROTEIN YTCQ"/>
    <property type="match status" value="1"/>
</dbReference>
<dbReference type="PANTHER" id="PTHR43649">
    <property type="entry name" value="ARABINOSE-BINDING PROTEIN-RELATED"/>
    <property type="match status" value="1"/>
</dbReference>
<evidence type="ECO:0000313" key="9">
    <source>
        <dbReference type="Proteomes" id="UP001519287"/>
    </source>
</evidence>
<gene>
    <name evidence="8" type="ORF">J2Z66_005883</name>
</gene>
<keyword evidence="4" id="KW-0564">Palmitate</keyword>
<feature type="chain" id="PRO_5046464564" evidence="7">
    <location>
        <begin position="21"/>
        <end position="548"/>
    </location>
</feature>
<keyword evidence="5" id="KW-0449">Lipoprotein</keyword>
<keyword evidence="2 7" id="KW-0732">Signal</keyword>
<dbReference type="Proteomes" id="UP001519287">
    <property type="component" value="Unassembled WGS sequence"/>
</dbReference>
<evidence type="ECO:0000313" key="8">
    <source>
        <dbReference type="EMBL" id="MBP1994247.1"/>
    </source>
</evidence>